<dbReference type="Gene3D" id="1.10.30.50">
    <property type="match status" value="1"/>
</dbReference>
<evidence type="ECO:0000313" key="2">
    <source>
        <dbReference type="EMBL" id="GIO27238.1"/>
    </source>
</evidence>
<dbReference type="InterPro" id="IPR003615">
    <property type="entry name" value="HNH_nuc"/>
</dbReference>
<reference evidence="2" key="1">
    <citation type="submission" date="2021-03" db="EMBL/GenBank/DDBJ databases">
        <title>Antimicrobial resistance genes in bacteria isolated from Japanese honey, and their potential for conferring macrolide and lincosamide resistance in the American foulbrood pathogen Paenibacillus larvae.</title>
        <authorList>
            <person name="Okamoto M."/>
            <person name="Kumagai M."/>
            <person name="Kanamori H."/>
            <person name="Takamatsu D."/>
        </authorList>
    </citation>
    <scope>NUCLEOTIDE SEQUENCE</scope>
    <source>
        <strain evidence="2">J43TS3</strain>
    </source>
</reference>
<dbReference type="AlphaFoldDB" id="A0A920C733"/>
<accession>A0A920C733</accession>
<protein>
    <recommendedName>
        <fullName evidence="1">HNH nuclease domain-containing protein</fullName>
    </recommendedName>
</protein>
<proteinExistence type="predicted"/>
<dbReference type="RefSeq" id="WP_212920736.1">
    <property type="nucleotide sequence ID" value="NZ_BORP01000003.1"/>
</dbReference>
<dbReference type="SMART" id="SM00507">
    <property type="entry name" value="HNHc"/>
    <property type="match status" value="1"/>
</dbReference>
<dbReference type="Pfam" id="PF01844">
    <property type="entry name" value="HNH"/>
    <property type="match status" value="1"/>
</dbReference>
<organism evidence="2 3">
    <name type="scientific">Ornithinibacillus bavariensis</name>
    <dbReference type="NCBI Taxonomy" id="545502"/>
    <lineage>
        <taxon>Bacteria</taxon>
        <taxon>Bacillati</taxon>
        <taxon>Bacillota</taxon>
        <taxon>Bacilli</taxon>
        <taxon>Bacillales</taxon>
        <taxon>Bacillaceae</taxon>
        <taxon>Ornithinibacillus</taxon>
    </lineage>
</organism>
<sequence length="183" mass="21680">MVEDFPIKEEADDHRCRIFGHECPVFYVAEPFTEAKELRNVSRNISRPVQFRVMKRDNQICRVCGQAVKDEDIEFDHVIPFSKGGSSDENNVRLLCKTCNRKRGNNFEDEYLVRDSRDHLMNPSSIEIVEFLLEVIDFHHEFVRDNHREPSFLDYNEFTEEDTELTKQSLVLSDFGFWQGWIL</sequence>
<keyword evidence="3" id="KW-1185">Reference proteome</keyword>
<dbReference type="InterPro" id="IPR002711">
    <property type="entry name" value="HNH"/>
</dbReference>
<feature type="domain" description="HNH nuclease" evidence="1">
    <location>
        <begin position="48"/>
        <end position="101"/>
    </location>
</feature>
<dbReference type="CDD" id="cd00085">
    <property type="entry name" value="HNHc"/>
    <property type="match status" value="1"/>
</dbReference>
<dbReference type="Proteomes" id="UP000676917">
    <property type="component" value="Unassembled WGS sequence"/>
</dbReference>
<gene>
    <name evidence="2" type="ORF">J43TS3_18490</name>
</gene>
<dbReference type="EMBL" id="BORP01000003">
    <property type="protein sequence ID" value="GIO27238.1"/>
    <property type="molecule type" value="Genomic_DNA"/>
</dbReference>
<dbReference type="InterPro" id="IPR052892">
    <property type="entry name" value="NA-targeting_endonuclease"/>
</dbReference>
<dbReference type="PANTHER" id="PTHR33877:SF2">
    <property type="entry name" value="OS07G0170200 PROTEIN"/>
    <property type="match status" value="1"/>
</dbReference>
<evidence type="ECO:0000313" key="3">
    <source>
        <dbReference type="Proteomes" id="UP000676917"/>
    </source>
</evidence>
<comment type="caution">
    <text evidence="2">The sequence shown here is derived from an EMBL/GenBank/DDBJ whole genome shotgun (WGS) entry which is preliminary data.</text>
</comment>
<evidence type="ECO:0000259" key="1">
    <source>
        <dbReference type="SMART" id="SM00507"/>
    </source>
</evidence>
<name>A0A920C733_9BACI</name>
<dbReference type="PANTHER" id="PTHR33877">
    <property type="entry name" value="SLL1193 PROTEIN"/>
    <property type="match status" value="1"/>
</dbReference>